<sequence length="176" mass="19822">MTLESARRGREEEQRLGPERTLLEAVRVLHNKGYGRLRALPYLAPSGLGWRLELSKLLDPVHGVEPRFRYTSASGWELFASSEVTYATTKTQPFDEVTPSFVAHAMTVELELDDLRGGLSAYTYWFSALLDHAGTNYVPYHFGDSGIDYMKARYIPLVDPHDASVPEVCFPLAPIF</sequence>
<dbReference type="Proteomes" id="UP000625033">
    <property type="component" value="Unassembled WGS sequence"/>
</dbReference>
<proteinExistence type="predicted"/>
<name>A0A931D884_9MICC</name>
<organism evidence="1 2">
    <name type="scientific">Zhihengliuella flava</name>
    <dbReference type="NCBI Taxonomy" id="1285193"/>
    <lineage>
        <taxon>Bacteria</taxon>
        <taxon>Bacillati</taxon>
        <taxon>Actinomycetota</taxon>
        <taxon>Actinomycetes</taxon>
        <taxon>Micrococcales</taxon>
        <taxon>Micrococcaceae</taxon>
        <taxon>Zhihengliuella</taxon>
    </lineage>
</organism>
<gene>
    <name evidence="1" type="ORF">IW252_000585</name>
</gene>
<accession>A0A931D884</accession>
<keyword evidence="2" id="KW-1185">Reference proteome</keyword>
<comment type="caution">
    <text evidence="1">The sequence shown here is derived from an EMBL/GenBank/DDBJ whole genome shotgun (WGS) entry which is preliminary data.</text>
</comment>
<dbReference type="AlphaFoldDB" id="A0A931D884"/>
<reference evidence="1" key="1">
    <citation type="submission" date="2020-11" db="EMBL/GenBank/DDBJ databases">
        <title>Sequencing the genomes of 1000 actinobacteria strains.</title>
        <authorList>
            <person name="Klenk H.-P."/>
        </authorList>
    </citation>
    <scope>NUCLEOTIDE SEQUENCE</scope>
    <source>
        <strain evidence="1">DSM 26152</strain>
    </source>
</reference>
<dbReference type="RefSeq" id="WP_196835213.1">
    <property type="nucleotide sequence ID" value="NZ_JADOTZ010000001.1"/>
</dbReference>
<protein>
    <submittedName>
        <fullName evidence="1">Uncharacterized protein</fullName>
    </submittedName>
</protein>
<dbReference type="EMBL" id="JADOTZ010000001">
    <property type="protein sequence ID" value="MBG6083818.1"/>
    <property type="molecule type" value="Genomic_DNA"/>
</dbReference>
<evidence type="ECO:0000313" key="1">
    <source>
        <dbReference type="EMBL" id="MBG6083818.1"/>
    </source>
</evidence>
<evidence type="ECO:0000313" key="2">
    <source>
        <dbReference type="Proteomes" id="UP000625033"/>
    </source>
</evidence>